<dbReference type="InterPro" id="IPR022790">
    <property type="entry name" value="GH26_dom"/>
</dbReference>
<accession>A0A8J3DFB8</accession>
<feature type="domain" description="GH26" evidence="6">
    <location>
        <begin position="10"/>
        <end position="364"/>
    </location>
</feature>
<evidence type="ECO:0000259" key="6">
    <source>
        <dbReference type="PROSITE" id="PS51764"/>
    </source>
</evidence>
<dbReference type="InterPro" id="IPR000805">
    <property type="entry name" value="Glyco_hydro_26"/>
</dbReference>
<dbReference type="GO" id="GO:0006080">
    <property type="term" value="P:substituted mannan metabolic process"/>
    <property type="evidence" value="ECO:0007669"/>
    <property type="project" value="InterPro"/>
</dbReference>
<dbReference type="PROSITE" id="PS51764">
    <property type="entry name" value="GH26"/>
    <property type="match status" value="1"/>
</dbReference>
<organism evidence="7 8">
    <name type="scientific">Cerasicoccus arenae</name>
    <dbReference type="NCBI Taxonomy" id="424488"/>
    <lineage>
        <taxon>Bacteria</taxon>
        <taxon>Pseudomonadati</taxon>
        <taxon>Verrucomicrobiota</taxon>
        <taxon>Opitutia</taxon>
        <taxon>Puniceicoccales</taxon>
        <taxon>Cerasicoccaceae</taxon>
        <taxon>Cerasicoccus</taxon>
    </lineage>
</organism>
<gene>
    <name evidence="7" type="ORF">GCM10007047_33470</name>
</gene>
<evidence type="ECO:0000256" key="3">
    <source>
        <dbReference type="ARBA" id="ARBA00023295"/>
    </source>
</evidence>
<dbReference type="InterPro" id="IPR017853">
    <property type="entry name" value="GH"/>
</dbReference>
<keyword evidence="2 4" id="KW-0378">Hydrolase</keyword>
<dbReference type="Proteomes" id="UP000642829">
    <property type="component" value="Unassembled WGS sequence"/>
</dbReference>
<feature type="active site" description="Proton donor" evidence="4">
    <location>
        <position position="166"/>
    </location>
</feature>
<evidence type="ECO:0000256" key="1">
    <source>
        <dbReference type="ARBA" id="ARBA00007754"/>
    </source>
</evidence>
<dbReference type="RefSeq" id="WP_189517431.1">
    <property type="nucleotide sequence ID" value="NZ_BMXG01000033.1"/>
</dbReference>
<dbReference type="SUPFAM" id="SSF51445">
    <property type="entry name" value="(Trans)glycosidases"/>
    <property type="match status" value="1"/>
</dbReference>
<dbReference type="Pfam" id="PF25275">
    <property type="entry name" value="Golvesin_C"/>
    <property type="match status" value="2"/>
</dbReference>
<reference evidence="7" key="1">
    <citation type="journal article" date="2014" name="Int. J. Syst. Evol. Microbiol.">
        <title>Complete genome sequence of Corynebacterium casei LMG S-19264T (=DSM 44701T), isolated from a smear-ripened cheese.</title>
        <authorList>
            <consortium name="US DOE Joint Genome Institute (JGI-PGF)"/>
            <person name="Walter F."/>
            <person name="Albersmeier A."/>
            <person name="Kalinowski J."/>
            <person name="Ruckert C."/>
        </authorList>
    </citation>
    <scope>NUCLEOTIDE SEQUENCE</scope>
    <source>
        <strain evidence="7">KCTC 12870</strain>
    </source>
</reference>
<feature type="active site" description="Nucleophile" evidence="4">
    <location>
        <position position="295"/>
    </location>
</feature>
<feature type="signal peptide" evidence="5">
    <location>
        <begin position="1"/>
        <end position="25"/>
    </location>
</feature>
<reference evidence="7" key="2">
    <citation type="submission" date="2020-09" db="EMBL/GenBank/DDBJ databases">
        <authorList>
            <person name="Sun Q."/>
            <person name="Kim S."/>
        </authorList>
    </citation>
    <scope>NUCLEOTIDE SEQUENCE</scope>
    <source>
        <strain evidence="7">KCTC 12870</strain>
    </source>
</reference>
<comment type="similarity">
    <text evidence="1 4">Belongs to the glycosyl hydrolase 26 family.</text>
</comment>
<feature type="chain" id="PRO_5035168038" description="GH26 domain-containing protein" evidence="5">
    <location>
        <begin position="26"/>
        <end position="826"/>
    </location>
</feature>
<dbReference type="GO" id="GO:0016985">
    <property type="term" value="F:mannan endo-1,4-beta-mannosidase activity"/>
    <property type="evidence" value="ECO:0007669"/>
    <property type="project" value="InterPro"/>
</dbReference>
<dbReference type="EMBL" id="BMXG01000033">
    <property type="protein sequence ID" value="GHC13417.1"/>
    <property type="molecule type" value="Genomic_DNA"/>
</dbReference>
<comment type="caution">
    <text evidence="7">The sequence shown here is derived from an EMBL/GenBank/DDBJ whole genome shotgun (WGS) entry which is preliminary data.</text>
</comment>
<evidence type="ECO:0000256" key="5">
    <source>
        <dbReference type="SAM" id="SignalP"/>
    </source>
</evidence>
<evidence type="ECO:0000256" key="4">
    <source>
        <dbReference type="PROSITE-ProRule" id="PRU01100"/>
    </source>
</evidence>
<evidence type="ECO:0000313" key="8">
    <source>
        <dbReference type="Proteomes" id="UP000642829"/>
    </source>
</evidence>
<protein>
    <recommendedName>
        <fullName evidence="6">GH26 domain-containing protein</fullName>
    </recommendedName>
</protein>
<dbReference type="PANTHER" id="PTHR40079:SF4">
    <property type="entry name" value="GH26 DOMAIN-CONTAINING PROTEIN-RELATED"/>
    <property type="match status" value="1"/>
</dbReference>
<dbReference type="Gene3D" id="2.60.120.200">
    <property type="match status" value="1"/>
</dbReference>
<name>A0A8J3DFB8_9BACT</name>
<proteinExistence type="inferred from homology"/>
<dbReference type="InterPro" id="IPR033803">
    <property type="entry name" value="CBD-like_Golvesin-Xly"/>
</dbReference>
<dbReference type="PANTHER" id="PTHR40079">
    <property type="entry name" value="MANNAN ENDO-1,4-BETA-MANNOSIDASE E-RELATED"/>
    <property type="match status" value="1"/>
</dbReference>
<keyword evidence="8" id="KW-1185">Reference proteome</keyword>
<dbReference type="AlphaFoldDB" id="A0A8J3DFB8"/>
<dbReference type="Gene3D" id="3.20.20.80">
    <property type="entry name" value="Glycosidases"/>
    <property type="match status" value="1"/>
</dbReference>
<keyword evidence="5" id="KW-0732">Signal</keyword>
<keyword evidence="3 4" id="KW-0326">Glycosidase</keyword>
<evidence type="ECO:0000256" key="2">
    <source>
        <dbReference type="ARBA" id="ARBA00022801"/>
    </source>
</evidence>
<dbReference type="Pfam" id="PF02156">
    <property type="entry name" value="Glyco_hydro_26"/>
    <property type="match status" value="1"/>
</dbReference>
<sequence>MPNTLRWPLMAALTLTAGLCLNIHADPVPPSDNTEVPYMGVYEWGFTQGTNINRHEFAASWLARSNLWTETFTATNTWTDISGPGWLLDPVAWWLEQHDQRVCVLSVAMLPGPWDGSGPTSGPGAGSPVSLATGATGAYNSYFTTLAQNLVARNMVDNTIIRLGWEFNGGWYTWRADSASKAANFVAYWQEIVTAMRSVPGAADLKFCWNGINVWMSYPLEDAWPGDDYVDYVGVDLYDQSWASNTYPYPDGATPEQILARQQNAWTSYSSTYDYGLAWWRNFAAAHNKPLSIPEWGLCDRSDGHGGQDNAYYIQQMHDFIQDPANNVAFHVYFDVQAPDGGHQVTPYNGFITSFPDAAVLYRELFAYLPWDAYEIGNTGLAGDSTPLASGDATVAGAGSGYSDGATTDAFHLMGKPLTGNNEILLRIDSATGSGTAQSGIMIRDGATANASYAAVYLSNGYCSFQSRSSTSTAAKRSQITANVSAPQWLALRRRGDQVLAYHSPDGTSWSYAGSANVQLSSEAIYGIAVSSGSTTVLNTVAVSSIDQPISVILDNTASSGVTKVGTWSASTSSPGFRQTDYLHDGNSGKGSKSVTFSPSLPSAGIYRVYLNWTDSTIRASNVPVTVTHLNGSTQLTIDQQQPGQWVDLGLYTFASGSTGSVTISNAGTSSYVVADAVEFVASAPDIIVLDSTANTGVVLTGAWSSSTAMPGYYGVNYLHDNNVNKGAKSVTYTPNIPSEGLYRVYLNWGYGYANRASNVPFDVTDADGLQGYAINQQVDGYWVWLGDHYFIAGTSGTLQLGTAGTNGYVLADGVMLEAITQMPAQ</sequence>
<evidence type="ECO:0000313" key="7">
    <source>
        <dbReference type="EMBL" id="GHC13417.1"/>
    </source>
</evidence>